<dbReference type="AlphaFoldDB" id="A0A1X7J5B2"/>
<dbReference type="Pfam" id="PF15978">
    <property type="entry name" value="TnsD"/>
    <property type="match status" value="1"/>
</dbReference>
<evidence type="ECO:0000259" key="1">
    <source>
        <dbReference type="Pfam" id="PF06527"/>
    </source>
</evidence>
<keyword evidence="4" id="KW-1185">Reference proteome</keyword>
<dbReference type="Pfam" id="PF06527">
    <property type="entry name" value="TniQ"/>
    <property type="match status" value="1"/>
</dbReference>
<dbReference type="InterPro" id="IPR032750">
    <property type="entry name" value="TnsD_C"/>
</dbReference>
<reference evidence="4" key="1">
    <citation type="submission" date="2017-04" db="EMBL/GenBank/DDBJ databases">
        <authorList>
            <person name="Varghese N."/>
            <person name="Submissions S."/>
        </authorList>
    </citation>
    <scope>NUCLEOTIDE SEQUENCE [LARGE SCALE GENOMIC DNA]</scope>
    <source>
        <strain evidence="4">DSM 4125</strain>
    </source>
</reference>
<protein>
    <submittedName>
        <fullName evidence="3">TniQ protein</fullName>
    </submittedName>
</protein>
<dbReference type="OrthoDB" id="470139at2"/>
<evidence type="ECO:0000259" key="2">
    <source>
        <dbReference type="Pfam" id="PF15978"/>
    </source>
</evidence>
<dbReference type="InterPro" id="IPR009492">
    <property type="entry name" value="TniQ"/>
</dbReference>
<evidence type="ECO:0000313" key="3">
    <source>
        <dbReference type="EMBL" id="SMG22496.1"/>
    </source>
</evidence>
<proteinExistence type="predicted"/>
<feature type="domain" description="TniQ" evidence="1">
    <location>
        <begin position="5"/>
        <end position="158"/>
    </location>
</feature>
<dbReference type="STRING" id="1028.SAMN05661096_01278"/>
<sequence>MLYYWPHTYPDEILYSVIARYLKISGSRGPKHLLNNLFDRKTISATLDLPSGLKDLIHNLEMFDKDVEMILADNTLFPYYQPFLTPTKAGKVRHSMLNKSGDIHTLIGINAGIFPAGKSPKYCPMCVKEDKSENISPYLRRTHQIPSIQICTQHNIYLLELNKSRVNFNKHEFLFLEDHLDQFSLIEQNESTEYLNICKDIEKLLKGKQNPFDADDPFFYRKELFKHGLVKNANQLSTQGLYENFTDLYNDTLLAKFKSSVNLDNPSCWLKGIFRKHRKGFDPCRHVIIDNFLKYLETKNESLEVIEIENIKYPCLNKVCEHYNQSIQTTFSRHIDHKSKRQITLVECNCGHKYTHSYITSKQNYFTRIKEYGPVWHSKLNQLLVEKKMSIRAIARMLGCDSKTINKFKSIKVVGDSTPKTELKEKQEIWQQHIRKNPKSGITELRKKMPALFAFLYRNCKEWLQKQQYHKSKPNSKLRINWKARDLEILEELKIARSNALKENPKKRITKSLLLIMVKKEKMFYNNQEKLKNCEEYLSKTHESKYFHRKKRLVLSALEMKDEKAEISYWTLLRKAGIRKEYLNYELIQIAKGIVNGTFELSRQAFIKTA</sequence>
<gene>
    <name evidence="3" type="ORF">SAMN05661096_01278</name>
</gene>
<name>A0A1X7J5B2_9BACT</name>
<evidence type="ECO:0000313" key="4">
    <source>
        <dbReference type="Proteomes" id="UP000193804"/>
    </source>
</evidence>
<dbReference type="Proteomes" id="UP000193804">
    <property type="component" value="Unassembled WGS sequence"/>
</dbReference>
<dbReference type="EMBL" id="FXAW01000002">
    <property type="protein sequence ID" value="SMG22496.1"/>
    <property type="molecule type" value="Genomic_DNA"/>
</dbReference>
<feature type="domain" description="Transposon Tn7 transposition protein TnsD C-terminal" evidence="2">
    <location>
        <begin position="199"/>
        <end position="538"/>
    </location>
</feature>
<accession>A0A1X7J5B2</accession>
<dbReference type="RefSeq" id="WP_085516242.1">
    <property type="nucleotide sequence ID" value="NZ_FXAW01000002.1"/>
</dbReference>
<organism evidence="3 4">
    <name type="scientific">Marivirga sericea</name>
    <dbReference type="NCBI Taxonomy" id="1028"/>
    <lineage>
        <taxon>Bacteria</taxon>
        <taxon>Pseudomonadati</taxon>
        <taxon>Bacteroidota</taxon>
        <taxon>Cytophagia</taxon>
        <taxon>Cytophagales</taxon>
        <taxon>Marivirgaceae</taxon>
        <taxon>Marivirga</taxon>
    </lineage>
</organism>